<dbReference type="Proteomes" id="UP001157017">
    <property type="component" value="Unassembled WGS sequence"/>
</dbReference>
<protein>
    <submittedName>
        <fullName evidence="2">Uncharacterized protein</fullName>
    </submittedName>
</protein>
<reference evidence="3" key="1">
    <citation type="journal article" date="2019" name="Int. J. Syst. Evol. Microbiol.">
        <title>The Global Catalogue of Microorganisms (GCM) 10K type strain sequencing project: providing services to taxonomists for standard genome sequencing and annotation.</title>
        <authorList>
            <consortium name="The Broad Institute Genomics Platform"/>
            <consortium name="The Broad Institute Genome Sequencing Center for Infectious Disease"/>
            <person name="Wu L."/>
            <person name="Ma J."/>
        </authorList>
    </citation>
    <scope>NUCLEOTIDE SEQUENCE [LARGE SCALE GENOMIC DNA]</scope>
    <source>
        <strain evidence="3">NBRC 108730</strain>
    </source>
</reference>
<accession>A0ABQ6JET0</accession>
<proteinExistence type="predicted"/>
<evidence type="ECO:0000313" key="2">
    <source>
        <dbReference type="EMBL" id="GMA85281.1"/>
    </source>
</evidence>
<evidence type="ECO:0000256" key="1">
    <source>
        <dbReference type="SAM" id="MobiDB-lite"/>
    </source>
</evidence>
<name>A0ABQ6JET0_9ACTN</name>
<gene>
    <name evidence="2" type="ORF">GCM10025868_05310</name>
</gene>
<evidence type="ECO:0000313" key="3">
    <source>
        <dbReference type="Proteomes" id="UP001157017"/>
    </source>
</evidence>
<feature type="region of interest" description="Disordered" evidence="1">
    <location>
        <begin position="46"/>
        <end position="74"/>
    </location>
</feature>
<sequence length="74" mass="7513">MIDPAGLMWSVVTESPSSASTRAPVMSVTGEGSACMPSKYGGLRTYVDPPSHSKVSPVGVGSPCQRSSPAKTSA</sequence>
<organism evidence="2 3">
    <name type="scientific">Angustibacter aerolatus</name>
    <dbReference type="NCBI Taxonomy" id="1162965"/>
    <lineage>
        <taxon>Bacteria</taxon>
        <taxon>Bacillati</taxon>
        <taxon>Actinomycetota</taxon>
        <taxon>Actinomycetes</taxon>
        <taxon>Kineosporiales</taxon>
        <taxon>Kineosporiaceae</taxon>
    </lineage>
</organism>
<keyword evidence="3" id="KW-1185">Reference proteome</keyword>
<dbReference type="EMBL" id="BSUZ01000001">
    <property type="protein sequence ID" value="GMA85281.1"/>
    <property type="molecule type" value="Genomic_DNA"/>
</dbReference>
<comment type="caution">
    <text evidence="2">The sequence shown here is derived from an EMBL/GenBank/DDBJ whole genome shotgun (WGS) entry which is preliminary data.</text>
</comment>
<feature type="compositionally biased region" description="Polar residues" evidence="1">
    <location>
        <begin position="64"/>
        <end position="74"/>
    </location>
</feature>